<evidence type="ECO:0000313" key="2">
    <source>
        <dbReference type="EMBL" id="KAB1083506.1"/>
    </source>
</evidence>
<dbReference type="Pfam" id="PF01695">
    <property type="entry name" value="IstB_IS21"/>
    <property type="match status" value="1"/>
</dbReference>
<name>A0A6A1TKV0_NEOGA</name>
<dbReference type="InterPro" id="IPR027417">
    <property type="entry name" value="P-loop_NTPase"/>
</dbReference>
<gene>
    <name evidence="2" type="ORF">F4V91_28760</name>
</gene>
<sequence>MRRLRRGVDNDGLRCPRRIKTDTDRIWTCIGIVARDSPWYAIHRASPRKVRFLLDHRTGQRAQAGEGRGMAVQITEALIRLDLLILDELGYLPFSASGGALLFHLLSKLYERTSVVIATDLSFSEWASVFGEPSITDCPLSPG</sequence>
<accession>A0A6A1TKV0</accession>
<dbReference type="Proteomes" id="UP000386575">
    <property type="component" value="Unassembled WGS sequence"/>
</dbReference>
<protein>
    <recommendedName>
        <fullName evidence="1">IstB-like ATP-binding domain-containing protein</fullName>
    </recommendedName>
</protein>
<dbReference type="GO" id="GO:0005524">
    <property type="term" value="F:ATP binding"/>
    <property type="evidence" value="ECO:0007669"/>
    <property type="project" value="InterPro"/>
</dbReference>
<dbReference type="SUPFAM" id="SSF52540">
    <property type="entry name" value="P-loop containing nucleoside triphosphate hydrolases"/>
    <property type="match status" value="1"/>
</dbReference>
<organism evidence="2 3">
    <name type="scientific">Neorhizobium galegae</name>
    <name type="common">Rhizobium galegae</name>
    <dbReference type="NCBI Taxonomy" id="399"/>
    <lineage>
        <taxon>Bacteria</taxon>
        <taxon>Pseudomonadati</taxon>
        <taxon>Pseudomonadota</taxon>
        <taxon>Alphaproteobacteria</taxon>
        <taxon>Hyphomicrobiales</taxon>
        <taxon>Rhizobiaceae</taxon>
        <taxon>Rhizobium/Agrobacterium group</taxon>
        <taxon>Neorhizobium</taxon>
    </lineage>
</organism>
<reference evidence="2 3" key="1">
    <citation type="submission" date="2019-09" db="EMBL/GenBank/DDBJ databases">
        <title>Genome sequencing of Ng87 strain.</title>
        <authorList>
            <person name="Karasev E.S."/>
            <person name="Andronov E."/>
        </authorList>
    </citation>
    <scope>NUCLEOTIDE SEQUENCE [LARGE SCALE GENOMIC DNA]</scope>
    <source>
        <strain evidence="2 3">Ng87</strain>
    </source>
</reference>
<proteinExistence type="predicted"/>
<feature type="domain" description="IstB-like ATP-binding" evidence="1">
    <location>
        <begin position="49"/>
        <end position="138"/>
    </location>
</feature>
<evidence type="ECO:0000313" key="3">
    <source>
        <dbReference type="Proteomes" id="UP000386575"/>
    </source>
</evidence>
<dbReference type="Gene3D" id="3.40.50.300">
    <property type="entry name" value="P-loop containing nucleotide triphosphate hydrolases"/>
    <property type="match status" value="1"/>
</dbReference>
<dbReference type="AlphaFoldDB" id="A0A6A1TKV0"/>
<dbReference type="EMBL" id="VZUL01000003">
    <property type="protein sequence ID" value="KAB1083506.1"/>
    <property type="molecule type" value="Genomic_DNA"/>
</dbReference>
<dbReference type="InterPro" id="IPR002611">
    <property type="entry name" value="IstB_ATP-bd"/>
</dbReference>
<evidence type="ECO:0000259" key="1">
    <source>
        <dbReference type="Pfam" id="PF01695"/>
    </source>
</evidence>
<comment type="caution">
    <text evidence="2">The sequence shown here is derived from an EMBL/GenBank/DDBJ whole genome shotgun (WGS) entry which is preliminary data.</text>
</comment>